<dbReference type="GO" id="GO:0009098">
    <property type="term" value="P:L-leucine biosynthetic process"/>
    <property type="evidence" value="ECO:0007669"/>
    <property type="project" value="TreeGrafter"/>
</dbReference>
<dbReference type="InterPro" id="IPR033939">
    <property type="entry name" value="BCAT_family"/>
</dbReference>
<dbReference type="InterPro" id="IPR036038">
    <property type="entry name" value="Aminotransferase-like"/>
</dbReference>
<dbReference type="Pfam" id="PF01063">
    <property type="entry name" value="Aminotran_4"/>
    <property type="match status" value="1"/>
</dbReference>
<comment type="catalytic activity">
    <reaction evidence="11">
        <text>L-valine + 2-oxoglutarate = 3-methyl-2-oxobutanoate + L-glutamate</text>
        <dbReference type="Rhea" id="RHEA:24813"/>
        <dbReference type="ChEBI" id="CHEBI:11851"/>
        <dbReference type="ChEBI" id="CHEBI:16810"/>
        <dbReference type="ChEBI" id="CHEBI:29985"/>
        <dbReference type="ChEBI" id="CHEBI:57762"/>
        <dbReference type="EC" id="2.6.1.42"/>
    </reaction>
</comment>
<dbReference type="PANTHER" id="PTHR11825:SF44">
    <property type="entry name" value="BRANCHED-CHAIN-AMINO-ACID AMINOTRANSFERASE"/>
    <property type="match status" value="1"/>
</dbReference>
<dbReference type="GO" id="GO:0005739">
    <property type="term" value="C:mitochondrion"/>
    <property type="evidence" value="ECO:0007669"/>
    <property type="project" value="TreeGrafter"/>
</dbReference>
<comment type="cofactor">
    <cofactor evidence="1 10">
        <name>pyridoxal 5'-phosphate</name>
        <dbReference type="ChEBI" id="CHEBI:597326"/>
    </cofactor>
</comment>
<dbReference type="FunFam" id="3.30.470.10:FF:000002">
    <property type="entry name" value="Branched-chain-amino-acid aminotransferase"/>
    <property type="match status" value="1"/>
</dbReference>
<dbReference type="GO" id="GO:0052655">
    <property type="term" value="F:L-valine-2-oxoglutarate transaminase activity"/>
    <property type="evidence" value="ECO:0007669"/>
    <property type="project" value="RHEA"/>
</dbReference>
<dbReference type="GO" id="GO:0009099">
    <property type="term" value="P:L-valine biosynthetic process"/>
    <property type="evidence" value="ECO:0007669"/>
    <property type="project" value="TreeGrafter"/>
</dbReference>
<dbReference type="EMBL" id="ML143400">
    <property type="protein sequence ID" value="TBU31195.1"/>
    <property type="molecule type" value="Genomic_DNA"/>
</dbReference>
<dbReference type="PIRSF" id="PIRSF006468">
    <property type="entry name" value="BCAT1"/>
    <property type="match status" value="1"/>
</dbReference>
<evidence type="ECO:0000256" key="6">
    <source>
        <dbReference type="ARBA" id="ARBA00022898"/>
    </source>
</evidence>
<evidence type="ECO:0000256" key="8">
    <source>
        <dbReference type="PIRSR" id="PIRSR006468-1"/>
    </source>
</evidence>
<keyword evidence="3 11" id="KW-0032">Aminotransferase</keyword>
<keyword evidence="7 11" id="KW-0100">Branched-chain amino acid biosynthesis</keyword>
<sequence length="400" mass="43515">MAITQTFNDVNDDARNGAYSTPAQPAELDASKVTITVAREFKPVPPASELVFGQVMTDHMMVVHYDPVNGWSAPEIKPYGPLSIDPASSCLQYATNVFEGMKAYAGPDGRPRLFRPDMNVKRMQISAARVALPPFDTAELLKLIHKLVALDARWIPTVKGHSLYIRPTIIGTRDSLGVAASDRATLYVILCPTGPFFRTGARPVNLLAVHDHVRAWPGGTGGYKLALNYAPTFKPQQHAAKLGYDQCLWLLGEKITEAGAMNFFVVVRRDDGDLDVITPPLDGTILPGITRASTLDLIRAHPSRTTLPGLSPETLLHAVERELTISQLAAWAEEGRLLEAFTVGTAVVVAAVGRIGHDGKDIVLPAHEGALGAVARALYERITDIQEGRFEWENWSVPCA</sequence>
<comment type="catalytic activity">
    <reaction evidence="11">
        <text>L-leucine + 2-oxoglutarate = 4-methyl-2-oxopentanoate + L-glutamate</text>
        <dbReference type="Rhea" id="RHEA:18321"/>
        <dbReference type="ChEBI" id="CHEBI:16810"/>
        <dbReference type="ChEBI" id="CHEBI:17865"/>
        <dbReference type="ChEBI" id="CHEBI:29985"/>
        <dbReference type="ChEBI" id="CHEBI:57427"/>
        <dbReference type="EC" id="2.6.1.42"/>
    </reaction>
</comment>
<dbReference type="PANTHER" id="PTHR11825">
    <property type="entry name" value="SUBGROUP IIII AMINOTRANSFERASE"/>
    <property type="match status" value="1"/>
</dbReference>
<evidence type="ECO:0000256" key="7">
    <source>
        <dbReference type="ARBA" id="ARBA00023304"/>
    </source>
</evidence>
<dbReference type="SUPFAM" id="SSF56752">
    <property type="entry name" value="D-aminoacid aminotransferase-like PLP-dependent enzymes"/>
    <property type="match status" value="1"/>
</dbReference>
<evidence type="ECO:0000256" key="11">
    <source>
        <dbReference type="RuleBase" id="RU004517"/>
    </source>
</evidence>
<evidence type="ECO:0000256" key="5">
    <source>
        <dbReference type="ARBA" id="ARBA00022679"/>
    </source>
</evidence>
<dbReference type="Proteomes" id="UP000292957">
    <property type="component" value="Unassembled WGS sequence"/>
</dbReference>
<keyword evidence="6 10" id="KW-0663">Pyridoxal phosphate</keyword>
<dbReference type="PROSITE" id="PS00770">
    <property type="entry name" value="AA_TRANSFER_CLASS_4"/>
    <property type="match status" value="1"/>
</dbReference>
<keyword evidence="4 11" id="KW-0028">Amino-acid biosynthesis</keyword>
<evidence type="ECO:0000256" key="10">
    <source>
        <dbReference type="RuleBase" id="RU004516"/>
    </source>
</evidence>
<dbReference type="InterPro" id="IPR018300">
    <property type="entry name" value="Aminotrans_IV_CS"/>
</dbReference>
<evidence type="ECO:0000256" key="4">
    <source>
        <dbReference type="ARBA" id="ARBA00022605"/>
    </source>
</evidence>
<evidence type="ECO:0000256" key="12">
    <source>
        <dbReference type="SAM" id="MobiDB-lite"/>
    </source>
</evidence>
<evidence type="ECO:0000256" key="9">
    <source>
        <dbReference type="RuleBase" id="RU004106"/>
    </source>
</evidence>
<accession>A0A4Q9MU41</accession>
<dbReference type="InterPro" id="IPR043131">
    <property type="entry name" value="BCAT-like_N"/>
</dbReference>
<dbReference type="GO" id="GO:0052656">
    <property type="term" value="F:L-isoleucine-2-oxoglutarate transaminase activity"/>
    <property type="evidence" value="ECO:0007669"/>
    <property type="project" value="RHEA"/>
</dbReference>
<dbReference type="AlphaFoldDB" id="A0A4Q9MU41"/>
<dbReference type="CDD" id="cd01557">
    <property type="entry name" value="BCAT_beta_family"/>
    <property type="match status" value="1"/>
</dbReference>
<organism evidence="13">
    <name type="scientific">Dichomitus squalens</name>
    <dbReference type="NCBI Taxonomy" id="114155"/>
    <lineage>
        <taxon>Eukaryota</taxon>
        <taxon>Fungi</taxon>
        <taxon>Dikarya</taxon>
        <taxon>Basidiomycota</taxon>
        <taxon>Agaricomycotina</taxon>
        <taxon>Agaricomycetes</taxon>
        <taxon>Polyporales</taxon>
        <taxon>Polyporaceae</taxon>
        <taxon>Dichomitus</taxon>
    </lineage>
</organism>
<dbReference type="InterPro" id="IPR005786">
    <property type="entry name" value="B_amino_transII"/>
</dbReference>
<gene>
    <name evidence="13" type="ORF">BD311DRAFT_776206</name>
</gene>
<proteinExistence type="inferred from homology"/>
<feature type="region of interest" description="Disordered" evidence="12">
    <location>
        <begin position="1"/>
        <end position="23"/>
    </location>
</feature>
<name>A0A4Q9MU41_9APHY</name>
<feature type="modified residue" description="N6-(pyridoxal phosphate)lysine" evidence="8">
    <location>
        <position position="224"/>
    </location>
</feature>
<reference evidence="13" key="1">
    <citation type="submission" date="2019-01" db="EMBL/GenBank/DDBJ databases">
        <title>Draft genome sequences of three monokaryotic isolates of the white-rot basidiomycete fungus Dichomitus squalens.</title>
        <authorList>
            <consortium name="DOE Joint Genome Institute"/>
            <person name="Lopez S.C."/>
            <person name="Andreopoulos B."/>
            <person name="Pangilinan J."/>
            <person name="Lipzen A."/>
            <person name="Riley R."/>
            <person name="Ahrendt S."/>
            <person name="Ng V."/>
            <person name="Barry K."/>
            <person name="Daum C."/>
            <person name="Grigoriev I.V."/>
            <person name="Hilden K.S."/>
            <person name="Makela M.R."/>
            <person name="de Vries R.P."/>
        </authorList>
    </citation>
    <scope>NUCLEOTIDE SEQUENCE [LARGE SCALE GENOMIC DNA]</scope>
    <source>
        <strain evidence="13">OM18370.1</strain>
    </source>
</reference>
<comment type="catalytic activity">
    <reaction evidence="11">
        <text>L-isoleucine + 2-oxoglutarate = (S)-3-methyl-2-oxopentanoate + L-glutamate</text>
        <dbReference type="Rhea" id="RHEA:24801"/>
        <dbReference type="ChEBI" id="CHEBI:16810"/>
        <dbReference type="ChEBI" id="CHEBI:29985"/>
        <dbReference type="ChEBI" id="CHEBI:35146"/>
        <dbReference type="ChEBI" id="CHEBI:58045"/>
        <dbReference type="EC" id="2.6.1.42"/>
    </reaction>
</comment>
<dbReference type="Gene3D" id="3.30.470.10">
    <property type="match status" value="1"/>
</dbReference>
<dbReference type="Gene3D" id="3.20.10.10">
    <property type="entry name" value="D-amino Acid Aminotransferase, subunit A, domain 2"/>
    <property type="match status" value="1"/>
</dbReference>
<evidence type="ECO:0000256" key="2">
    <source>
        <dbReference type="ARBA" id="ARBA00009320"/>
    </source>
</evidence>
<dbReference type="InterPro" id="IPR001544">
    <property type="entry name" value="Aminotrans_IV"/>
</dbReference>
<dbReference type="NCBIfam" id="NF009897">
    <property type="entry name" value="PRK13357.1"/>
    <property type="match status" value="1"/>
</dbReference>
<protein>
    <recommendedName>
        <fullName evidence="11">Branched-chain-amino-acid aminotransferase</fullName>
        <ecNumber evidence="11">2.6.1.42</ecNumber>
    </recommendedName>
</protein>
<dbReference type="OrthoDB" id="1732691at2759"/>
<dbReference type="GO" id="GO:0052654">
    <property type="term" value="F:L-leucine-2-oxoglutarate transaminase activity"/>
    <property type="evidence" value="ECO:0007669"/>
    <property type="project" value="RHEA"/>
</dbReference>
<evidence type="ECO:0000256" key="3">
    <source>
        <dbReference type="ARBA" id="ARBA00022576"/>
    </source>
</evidence>
<keyword evidence="5 11" id="KW-0808">Transferase</keyword>
<comment type="similarity">
    <text evidence="2 9">Belongs to the class-IV pyridoxal-phosphate-dependent aminotransferase family.</text>
</comment>
<dbReference type="EC" id="2.6.1.42" evidence="11"/>
<dbReference type="InterPro" id="IPR043132">
    <property type="entry name" value="BCAT-like_C"/>
</dbReference>
<evidence type="ECO:0000313" key="13">
    <source>
        <dbReference type="EMBL" id="TBU31195.1"/>
    </source>
</evidence>
<evidence type="ECO:0000256" key="1">
    <source>
        <dbReference type="ARBA" id="ARBA00001933"/>
    </source>
</evidence>
<dbReference type="NCBIfam" id="TIGR01123">
    <property type="entry name" value="ilvE_II"/>
    <property type="match status" value="1"/>
</dbReference>